<dbReference type="InterPro" id="IPR036526">
    <property type="entry name" value="C-N_Hydrolase_sf"/>
</dbReference>
<dbReference type="InterPro" id="IPR045378">
    <property type="entry name" value="LNT_N"/>
</dbReference>
<keyword evidence="7 9" id="KW-0472">Membrane</keyword>
<dbReference type="InterPro" id="IPR004563">
    <property type="entry name" value="Apolipo_AcylTrfase"/>
</dbReference>
<feature type="transmembrane region" description="Helical" evidence="9">
    <location>
        <begin position="21"/>
        <end position="41"/>
    </location>
</feature>
<feature type="transmembrane region" description="Helical" evidence="9">
    <location>
        <begin position="452"/>
        <end position="473"/>
    </location>
</feature>
<feature type="transmembrane region" description="Helical" evidence="9">
    <location>
        <begin position="127"/>
        <end position="148"/>
    </location>
</feature>
<dbReference type="SUPFAM" id="SSF56317">
    <property type="entry name" value="Carbon-nitrogen hydrolase"/>
    <property type="match status" value="1"/>
</dbReference>
<comment type="similarity">
    <text evidence="2 9">Belongs to the CN hydrolase family. Apolipoprotein N-acyltransferase subfamily.</text>
</comment>
<evidence type="ECO:0000313" key="12">
    <source>
        <dbReference type="Proteomes" id="UP001161064"/>
    </source>
</evidence>
<comment type="pathway">
    <text evidence="9">Protein modification; lipoprotein biosynthesis (N-acyl transfer).</text>
</comment>
<reference evidence="11" key="1">
    <citation type="submission" date="2021-05" db="EMBL/GenBank/DDBJ databases">
        <authorList>
            <person name="Tanabe Y."/>
        </authorList>
    </citation>
    <scope>NUCLEOTIDE SEQUENCE</scope>
    <source>
        <strain evidence="11">BOTRYCO-1</strain>
    </source>
</reference>
<feature type="transmembrane region" description="Helical" evidence="9">
    <location>
        <begin position="53"/>
        <end position="81"/>
    </location>
</feature>
<dbReference type="Pfam" id="PF20154">
    <property type="entry name" value="LNT_N"/>
    <property type="match status" value="1"/>
</dbReference>
<sequence>MMGLVVMMDGASLQKRRFASAFWRGWAFGFGYFLAGMFWIGNAFLVDAEKFAMIMPLAVTALPAAMGIYWGLAGGVAMLAWRAGATRLMLFGTCIALTEYARSHLFTGLPWNLPAYIWTPGGVWSQLAALIGPYGLTLVTCVLLTAPLCLSSPTARSRRFGQIGCAIGVAIAIYAYGFERLLTAGGVDPMAGKGPIIAAGQAGFSQKEVWDPANSVRVAQTYLNLLDAPEAQKADIVVWPEAAFPFLLLEEPLVLNQIQEKLRHRTLVVGSVRRETANEKSTYFNSLLVFDVESGGLTTRSIYDKFHLVPFGEYLPLRTVFSALGIASLVAYDGEMTPGPAPALLNVPKAHFADPRICYEIIFPLFNMRAKGKARWILNVSIDAWYGDILGPDQHFAQARYRAIETGMPLVRAASGGWSAIVDRFGRTVAQHRSGAGYAIAKLPDYGSLTPYARFGDGLFFVMAFALLSISLWRHNRY</sequence>
<dbReference type="NCBIfam" id="TIGR00546">
    <property type="entry name" value="lnt"/>
    <property type="match status" value="1"/>
</dbReference>
<keyword evidence="6 9" id="KW-1133">Transmembrane helix</keyword>
<dbReference type="InterPro" id="IPR003010">
    <property type="entry name" value="C-N_Hydrolase"/>
</dbReference>
<evidence type="ECO:0000256" key="6">
    <source>
        <dbReference type="ARBA" id="ARBA00022989"/>
    </source>
</evidence>
<dbReference type="EC" id="2.3.1.269" evidence="9"/>
<evidence type="ECO:0000256" key="2">
    <source>
        <dbReference type="ARBA" id="ARBA00010065"/>
    </source>
</evidence>
<dbReference type="PANTHER" id="PTHR38686:SF1">
    <property type="entry name" value="APOLIPOPROTEIN N-ACYLTRANSFERASE"/>
    <property type="match status" value="1"/>
</dbReference>
<comment type="catalytic activity">
    <reaction evidence="9">
        <text>N-terminal S-1,2-diacyl-sn-glyceryl-L-cysteinyl-[lipoprotein] + a glycerophospholipid = N-acyl-S-1,2-diacyl-sn-glyceryl-L-cysteinyl-[lipoprotein] + a 2-acyl-sn-glycero-3-phospholipid + H(+)</text>
        <dbReference type="Rhea" id="RHEA:48228"/>
        <dbReference type="Rhea" id="RHEA-COMP:14681"/>
        <dbReference type="Rhea" id="RHEA-COMP:14684"/>
        <dbReference type="ChEBI" id="CHEBI:15378"/>
        <dbReference type="ChEBI" id="CHEBI:136912"/>
        <dbReference type="ChEBI" id="CHEBI:140656"/>
        <dbReference type="ChEBI" id="CHEBI:140657"/>
        <dbReference type="ChEBI" id="CHEBI:140660"/>
        <dbReference type="EC" id="2.3.1.269"/>
    </reaction>
</comment>
<dbReference type="EMBL" id="BPFZ01000013">
    <property type="protein sequence ID" value="GIU67722.1"/>
    <property type="molecule type" value="Genomic_DNA"/>
</dbReference>
<evidence type="ECO:0000256" key="8">
    <source>
        <dbReference type="ARBA" id="ARBA00023315"/>
    </source>
</evidence>
<feature type="transmembrane region" description="Helical" evidence="9">
    <location>
        <begin position="88"/>
        <end position="107"/>
    </location>
</feature>
<dbReference type="Gene3D" id="3.60.110.10">
    <property type="entry name" value="Carbon-nitrogen hydrolase"/>
    <property type="match status" value="1"/>
</dbReference>
<keyword evidence="12" id="KW-1185">Reference proteome</keyword>
<dbReference type="CDD" id="cd07571">
    <property type="entry name" value="ALP_N-acyl_transferase"/>
    <property type="match status" value="1"/>
</dbReference>
<evidence type="ECO:0000256" key="7">
    <source>
        <dbReference type="ARBA" id="ARBA00023136"/>
    </source>
</evidence>
<evidence type="ECO:0000313" key="11">
    <source>
        <dbReference type="EMBL" id="GIU67722.1"/>
    </source>
</evidence>
<evidence type="ECO:0000256" key="5">
    <source>
        <dbReference type="ARBA" id="ARBA00022692"/>
    </source>
</evidence>
<evidence type="ECO:0000256" key="4">
    <source>
        <dbReference type="ARBA" id="ARBA00022679"/>
    </source>
</evidence>
<reference evidence="11" key="2">
    <citation type="journal article" date="2023" name="ISME Commun">
        <title>Characterization of a bloom-associated alphaproteobacterial lineage, 'Candidatus Phycosocius': insights into freshwater algal-bacterial interactions.</title>
        <authorList>
            <person name="Tanabe Y."/>
            <person name="Yamaguchi H."/>
            <person name="Yoshida M."/>
            <person name="Kai A."/>
            <person name="Okazaki Y."/>
        </authorList>
    </citation>
    <scope>NUCLEOTIDE SEQUENCE</scope>
    <source>
        <strain evidence="11">BOTRYCO-1</strain>
    </source>
</reference>
<comment type="function">
    <text evidence="9">Catalyzes the phospholipid dependent N-acylation of the N-terminal cysteine of apolipoprotein, the last step in lipoprotein maturation.</text>
</comment>
<keyword evidence="5 9" id="KW-0812">Transmembrane</keyword>
<dbReference type="PROSITE" id="PS50263">
    <property type="entry name" value="CN_HYDROLASE"/>
    <property type="match status" value="1"/>
</dbReference>
<gene>
    <name evidence="9 11" type="primary">lnt</name>
    <name evidence="11" type="ORF">PsB1_1876</name>
</gene>
<accession>A0ABQ4PXI8</accession>
<comment type="caution">
    <text evidence="11">The sequence shown here is derived from an EMBL/GenBank/DDBJ whole genome shotgun (WGS) entry which is preliminary data.</text>
</comment>
<dbReference type="HAMAP" id="MF_01148">
    <property type="entry name" value="Lnt"/>
    <property type="match status" value="1"/>
</dbReference>
<name>A0ABQ4PXI8_9PROT</name>
<protein>
    <recommendedName>
        <fullName evidence="9">Apolipoprotein N-acyltransferase</fullName>
        <shortName evidence="9">ALP N-acyltransferase</shortName>
        <ecNumber evidence="9">2.3.1.269</ecNumber>
    </recommendedName>
</protein>
<dbReference type="Pfam" id="PF00795">
    <property type="entry name" value="CN_hydrolase"/>
    <property type="match status" value="1"/>
</dbReference>
<organism evidence="11 12">
    <name type="scientific">Candidatus Phycosocius spiralis</name>
    <dbReference type="NCBI Taxonomy" id="2815099"/>
    <lineage>
        <taxon>Bacteria</taxon>
        <taxon>Pseudomonadati</taxon>
        <taxon>Pseudomonadota</taxon>
        <taxon>Alphaproteobacteria</taxon>
        <taxon>Caulobacterales</taxon>
        <taxon>Caulobacterales incertae sedis</taxon>
        <taxon>Candidatus Phycosocius</taxon>
    </lineage>
</organism>
<feature type="domain" description="CN hydrolase" evidence="10">
    <location>
        <begin position="200"/>
        <end position="445"/>
    </location>
</feature>
<feature type="transmembrane region" description="Helical" evidence="9">
    <location>
        <begin position="160"/>
        <end position="178"/>
    </location>
</feature>
<evidence type="ECO:0000256" key="9">
    <source>
        <dbReference type="HAMAP-Rule" id="MF_01148"/>
    </source>
</evidence>
<evidence type="ECO:0000256" key="1">
    <source>
        <dbReference type="ARBA" id="ARBA00004651"/>
    </source>
</evidence>
<keyword evidence="3 9" id="KW-1003">Cell membrane</keyword>
<dbReference type="Proteomes" id="UP001161064">
    <property type="component" value="Unassembled WGS sequence"/>
</dbReference>
<evidence type="ECO:0000259" key="10">
    <source>
        <dbReference type="PROSITE" id="PS50263"/>
    </source>
</evidence>
<keyword evidence="8 9" id="KW-0012">Acyltransferase</keyword>
<keyword evidence="4 9" id="KW-0808">Transferase</keyword>
<comment type="subcellular location">
    <subcellularLocation>
        <location evidence="1 9">Cell membrane</location>
        <topology evidence="1 9">Multi-pass membrane protein</topology>
    </subcellularLocation>
</comment>
<evidence type="ECO:0000256" key="3">
    <source>
        <dbReference type="ARBA" id="ARBA00022475"/>
    </source>
</evidence>
<dbReference type="PANTHER" id="PTHR38686">
    <property type="entry name" value="APOLIPOPROTEIN N-ACYLTRANSFERASE"/>
    <property type="match status" value="1"/>
</dbReference>
<proteinExistence type="inferred from homology"/>